<sequence>KYNLSSFQVFIAISALLALASADQSSHQTIQHGHAAPVHTSIHKPHGAHHASVVSQPAADPSDVHNPYHADHKPIAAVHAPAHVPVHAPYVPVHAPYQPSPYHPAPYHPAPIVHKPAPYHPAPYHPAPVVHKPAPYHPAPYHPAPAPYHPAPVVHKPAPYHPAPAPYHPAPAHKSPYHAESYETPAVYQYGYAVADDYAGTNFAQNENRDGYSTAGEYRVGLPDGRTQIVSYKVDDAYSGYVADVRYEGEAHYDPYTPAHKPAPHHPAPYHA</sequence>
<dbReference type="GO" id="GO:0042302">
    <property type="term" value="F:structural constituent of cuticle"/>
    <property type="evidence" value="ECO:0007669"/>
    <property type="project" value="UniProtKB-UniRule"/>
</dbReference>
<dbReference type="InterPro" id="IPR051217">
    <property type="entry name" value="Insect_Cuticle_Struc_Prot"/>
</dbReference>
<dbReference type="OrthoDB" id="6423516at2759"/>
<dbReference type="PROSITE" id="PS51155">
    <property type="entry name" value="CHIT_BIND_RR_2"/>
    <property type="match status" value="1"/>
</dbReference>
<organism evidence="5">
    <name type="scientific">Lepeophtheirus salmonis</name>
    <name type="common">Salmon louse</name>
    <name type="synonym">Caligus salmonis</name>
    <dbReference type="NCBI Taxonomy" id="72036"/>
    <lineage>
        <taxon>Eukaryota</taxon>
        <taxon>Metazoa</taxon>
        <taxon>Ecdysozoa</taxon>
        <taxon>Arthropoda</taxon>
        <taxon>Crustacea</taxon>
        <taxon>Multicrustacea</taxon>
        <taxon>Hexanauplia</taxon>
        <taxon>Copepoda</taxon>
        <taxon>Siphonostomatoida</taxon>
        <taxon>Caligidae</taxon>
        <taxon>Lepeophtheirus</taxon>
    </lineage>
</organism>
<dbReference type="GO" id="GO:0031012">
    <property type="term" value="C:extracellular matrix"/>
    <property type="evidence" value="ECO:0007669"/>
    <property type="project" value="TreeGrafter"/>
</dbReference>
<feature type="chain" id="PRO_5005489217" evidence="4">
    <location>
        <begin position="23"/>
        <end position="272"/>
    </location>
</feature>
<feature type="signal peptide" evidence="4">
    <location>
        <begin position="1"/>
        <end position="22"/>
    </location>
</feature>
<dbReference type="PANTHER" id="PTHR12236">
    <property type="entry name" value="STRUCTURAL CONTITUENT OF CUTICLE"/>
    <property type="match status" value="1"/>
</dbReference>
<proteinExistence type="predicted"/>
<evidence type="ECO:0000256" key="4">
    <source>
        <dbReference type="SAM" id="SignalP"/>
    </source>
</evidence>
<keyword evidence="1 2" id="KW-0193">Cuticle</keyword>
<evidence type="ECO:0000313" key="5">
    <source>
        <dbReference type="EMBL" id="CDW46504.1"/>
    </source>
</evidence>
<dbReference type="Pfam" id="PF00379">
    <property type="entry name" value="Chitin_bind_4"/>
    <property type="match status" value="1"/>
</dbReference>
<reference evidence="5" key="1">
    <citation type="submission" date="2014-05" db="EMBL/GenBank/DDBJ databases">
        <authorList>
            <person name="Chronopoulou M."/>
        </authorList>
    </citation>
    <scope>NUCLEOTIDE SEQUENCE</scope>
    <source>
        <tissue evidence="5">Whole organism</tissue>
    </source>
</reference>
<dbReference type="EMBL" id="HACA01029143">
    <property type="protein sequence ID" value="CDW46504.1"/>
    <property type="molecule type" value="Transcribed_RNA"/>
</dbReference>
<evidence type="ECO:0000256" key="2">
    <source>
        <dbReference type="PROSITE-ProRule" id="PRU00497"/>
    </source>
</evidence>
<evidence type="ECO:0000256" key="3">
    <source>
        <dbReference type="SAM" id="MobiDB-lite"/>
    </source>
</evidence>
<dbReference type="PANTHER" id="PTHR12236:SF79">
    <property type="entry name" value="CUTICULAR PROTEIN 50CB-RELATED"/>
    <property type="match status" value="1"/>
</dbReference>
<accession>A0A0K2V7P5</accession>
<keyword evidence="4" id="KW-0732">Signal</keyword>
<name>A0A0K2V7P5_LEPSM</name>
<feature type="region of interest" description="Disordered" evidence="3">
    <location>
        <begin position="28"/>
        <end position="69"/>
    </location>
</feature>
<dbReference type="AlphaFoldDB" id="A0A0K2V7P5"/>
<dbReference type="InterPro" id="IPR000618">
    <property type="entry name" value="Insect_cuticle"/>
</dbReference>
<feature type="non-terminal residue" evidence="5">
    <location>
        <position position="1"/>
    </location>
</feature>
<protein>
    <submittedName>
        <fullName evidence="5">Uncharacterized protein</fullName>
    </submittedName>
</protein>
<evidence type="ECO:0000256" key="1">
    <source>
        <dbReference type="ARBA" id="ARBA00022460"/>
    </source>
</evidence>
<dbReference type="GO" id="GO:0005615">
    <property type="term" value="C:extracellular space"/>
    <property type="evidence" value="ECO:0007669"/>
    <property type="project" value="TreeGrafter"/>
</dbReference>